<feature type="region of interest" description="Disordered" evidence="1">
    <location>
        <begin position="1"/>
        <end position="33"/>
    </location>
</feature>
<feature type="non-terminal residue" evidence="2">
    <location>
        <position position="82"/>
    </location>
</feature>
<gene>
    <name evidence="2" type="ORF">Tci_931444</name>
</gene>
<name>A0A699XHT0_TANCI</name>
<evidence type="ECO:0000256" key="1">
    <source>
        <dbReference type="SAM" id="MobiDB-lite"/>
    </source>
</evidence>
<feature type="non-terminal residue" evidence="2">
    <location>
        <position position="1"/>
    </location>
</feature>
<comment type="caution">
    <text evidence="2">The sequence shown here is derived from an EMBL/GenBank/DDBJ whole genome shotgun (WGS) entry which is preliminary data.</text>
</comment>
<organism evidence="2">
    <name type="scientific">Tanacetum cinerariifolium</name>
    <name type="common">Dalmatian daisy</name>
    <name type="synonym">Chrysanthemum cinerariifolium</name>
    <dbReference type="NCBI Taxonomy" id="118510"/>
    <lineage>
        <taxon>Eukaryota</taxon>
        <taxon>Viridiplantae</taxon>
        <taxon>Streptophyta</taxon>
        <taxon>Embryophyta</taxon>
        <taxon>Tracheophyta</taxon>
        <taxon>Spermatophyta</taxon>
        <taxon>Magnoliopsida</taxon>
        <taxon>eudicotyledons</taxon>
        <taxon>Gunneridae</taxon>
        <taxon>Pentapetalae</taxon>
        <taxon>asterids</taxon>
        <taxon>campanulids</taxon>
        <taxon>Asterales</taxon>
        <taxon>Asteraceae</taxon>
        <taxon>Asteroideae</taxon>
        <taxon>Anthemideae</taxon>
        <taxon>Anthemidinae</taxon>
        <taxon>Tanacetum</taxon>
    </lineage>
</organism>
<reference evidence="2" key="1">
    <citation type="journal article" date="2019" name="Sci. Rep.">
        <title>Draft genome of Tanacetum cinerariifolium, the natural source of mosquito coil.</title>
        <authorList>
            <person name="Yamashiro T."/>
            <person name="Shiraishi A."/>
            <person name="Satake H."/>
            <person name="Nakayama K."/>
        </authorList>
    </citation>
    <scope>NUCLEOTIDE SEQUENCE</scope>
</reference>
<dbReference type="EMBL" id="BKCJ011865425">
    <property type="protein sequence ID" value="GFD59475.1"/>
    <property type="molecule type" value="Genomic_DNA"/>
</dbReference>
<proteinExistence type="predicted"/>
<dbReference type="AlphaFoldDB" id="A0A699XHT0"/>
<protein>
    <submittedName>
        <fullName evidence="2">Uncharacterized protein</fullName>
    </submittedName>
</protein>
<evidence type="ECO:0000313" key="2">
    <source>
        <dbReference type="EMBL" id="GFD59475.1"/>
    </source>
</evidence>
<accession>A0A699XHT0</accession>
<sequence length="82" mass="8701">FVVGRQTVPRTGTAGASAAGVHRKRQRLGGLPDTAGQFRETARVRGVSAGAFSGVVVVTQHDHLVGAWLVPRSGAKRRQTRQ</sequence>